<dbReference type="OrthoDB" id="255603at2"/>
<dbReference type="InterPro" id="IPR049492">
    <property type="entry name" value="BD-FAE-like_dom"/>
</dbReference>
<evidence type="ECO:0000313" key="4">
    <source>
        <dbReference type="Proteomes" id="UP000005089"/>
    </source>
</evidence>
<dbReference type="Pfam" id="PF20434">
    <property type="entry name" value="BD-FAE"/>
    <property type="match status" value="1"/>
</dbReference>
<keyword evidence="1" id="KW-0378">Hydrolase</keyword>
<organism evidence="3 4">
    <name type="scientific">Oxalobacter formigenes OXCC13</name>
    <dbReference type="NCBI Taxonomy" id="556269"/>
    <lineage>
        <taxon>Bacteria</taxon>
        <taxon>Pseudomonadati</taxon>
        <taxon>Pseudomonadota</taxon>
        <taxon>Betaproteobacteria</taxon>
        <taxon>Burkholderiales</taxon>
        <taxon>Oxalobacteraceae</taxon>
        <taxon>Oxalobacter</taxon>
    </lineage>
</organism>
<reference evidence="3 4" key="1">
    <citation type="submission" date="2009-02" db="EMBL/GenBank/DDBJ databases">
        <title>The Genome Sequence of Oxalobacter formigenes OXCC13.</title>
        <authorList>
            <consortium name="The Broad Institute Genome Sequencing Platform"/>
            <person name="Ward D."/>
            <person name="Young S.K."/>
            <person name="Kodira C.D."/>
            <person name="Zeng Q."/>
            <person name="Koehrsen M."/>
            <person name="Alvarado L."/>
            <person name="Berlin A."/>
            <person name="Borenstein D."/>
            <person name="Chen Z."/>
            <person name="Engels R."/>
            <person name="Freedman E."/>
            <person name="Gellesch M."/>
            <person name="Goldberg J."/>
            <person name="Griggs A."/>
            <person name="Gujja S."/>
            <person name="Heiman D."/>
            <person name="Hepburn T."/>
            <person name="Howarth C."/>
            <person name="Jen D."/>
            <person name="Larson L."/>
            <person name="Lewis B."/>
            <person name="Mehta T."/>
            <person name="Park D."/>
            <person name="Pearson M."/>
            <person name="Roberts A."/>
            <person name="Saif S."/>
            <person name="Shea T."/>
            <person name="Shenoy N."/>
            <person name="Sisk P."/>
            <person name="Stolte C."/>
            <person name="Sykes S."/>
            <person name="Walk T."/>
            <person name="White J."/>
            <person name="Yandava C."/>
            <person name="Allison M.J."/>
            <person name="Lander E."/>
            <person name="Nusbaum C."/>
            <person name="Galagan J."/>
            <person name="Birren B."/>
        </authorList>
    </citation>
    <scope>NUCLEOTIDE SEQUENCE [LARGE SCALE GENOMIC DNA]</scope>
    <source>
        <strain evidence="3 4">OXCC13</strain>
    </source>
</reference>
<evidence type="ECO:0000256" key="1">
    <source>
        <dbReference type="ARBA" id="ARBA00022801"/>
    </source>
</evidence>
<dbReference type="Proteomes" id="UP000005089">
    <property type="component" value="Unassembled WGS sequence"/>
</dbReference>
<dbReference type="HOGENOM" id="CLU_012494_4_0_4"/>
<dbReference type="AlphaFoldDB" id="C3X9D1"/>
<dbReference type="EMBL" id="GG658170">
    <property type="protein sequence ID" value="EEO29807.1"/>
    <property type="molecule type" value="Genomic_DNA"/>
</dbReference>
<dbReference type="PANTHER" id="PTHR48081">
    <property type="entry name" value="AB HYDROLASE SUPERFAMILY PROTEIN C4A8.06C"/>
    <property type="match status" value="1"/>
</dbReference>
<dbReference type="GeneID" id="77135203"/>
<dbReference type="eggNOG" id="COG0657">
    <property type="taxonomic scope" value="Bacteria"/>
</dbReference>
<dbReference type="InterPro" id="IPR050300">
    <property type="entry name" value="GDXG_lipolytic_enzyme"/>
</dbReference>
<dbReference type="Gene3D" id="3.40.50.1820">
    <property type="entry name" value="alpha/beta hydrolase"/>
    <property type="match status" value="1"/>
</dbReference>
<name>C3X9D1_OXAFO</name>
<protein>
    <submittedName>
        <fullName evidence="3">Carboxylesterase Est2 domain protein</fullName>
    </submittedName>
</protein>
<feature type="domain" description="BD-FAE-like" evidence="2">
    <location>
        <begin position="29"/>
        <end position="234"/>
    </location>
</feature>
<proteinExistence type="predicted"/>
<evidence type="ECO:0000313" key="3">
    <source>
        <dbReference type="EMBL" id="EEO29807.1"/>
    </source>
</evidence>
<sequence>MPDSKAFDTITVSEVTYLEKDGQTARALIYRPKGDGPFPALVCVHGGAWVSGDRFATAGFAELVAEKGIVVMAIDTRLAPACPYPASVADVNYATRWLKYHSGRYKVDPDRVGGLGISSGGQLLLLSAMRYNDPRYMIHELQASGKELDARLAFVITCSGVLDPLARYRMAEESSNMAIVLCHRAYFGDEKTMEESSPLLILKRGEKTALPDALFFQGEADPRLPADTAQNMANAWKSAGGNARAIVYQGAGHSIGSWHKRDFSDMLLRISSLCHSPANKVSSNPVIVHISRKSPTPP</sequence>
<accession>C3X9D1</accession>
<gene>
    <name evidence="3" type="ORF">OFBG_00835</name>
</gene>
<dbReference type="RefSeq" id="WP_005880559.1">
    <property type="nucleotide sequence ID" value="NZ_CP019430.1"/>
</dbReference>
<dbReference type="STRING" id="847.BRW83_1324"/>
<keyword evidence="4" id="KW-1185">Reference proteome</keyword>
<dbReference type="SUPFAM" id="SSF53474">
    <property type="entry name" value="alpha/beta-Hydrolases"/>
    <property type="match status" value="1"/>
</dbReference>
<evidence type="ECO:0000259" key="2">
    <source>
        <dbReference type="Pfam" id="PF20434"/>
    </source>
</evidence>
<dbReference type="InterPro" id="IPR029058">
    <property type="entry name" value="AB_hydrolase_fold"/>
</dbReference>
<dbReference type="GO" id="GO:0016787">
    <property type="term" value="F:hydrolase activity"/>
    <property type="evidence" value="ECO:0007669"/>
    <property type="project" value="UniProtKB-KW"/>
</dbReference>